<protein>
    <submittedName>
        <fullName evidence="1">Uncharacterized protein</fullName>
    </submittedName>
</protein>
<feature type="non-terminal residue" evidence="1">
    <location>
        <position position="59"/>
    </location>
</feature>
<name>A0A699S1L9_TANCI</name>
<organism evidence="1">
    <name type="scientific">Tanacetum cinerariifolium</name>
    <name type="common">Dalmatian daisy</name>
    <name type="synonym">Chrysanthemum cinerariifolium</name>
    <dbReference type="NCBI Taxonomy" id="118510"/>
    <lineage>
        <taxon>Eukaryota</taxon>
        <taxon>Viridiplantae</taxon>
        <taxon>Streptophyta</taxon>
        <taxon>Embryophyta</taxon>
        <taxon>Tracheophyta</taxon>
        <taxon>Spermatophyta</taxon>
        <taxon>Magnoliopsida</taxon>
        <taxon>eudicotyledons</taxon>
        <taxon>Gunneridae</taxon>
        <taxon>Pentapetalae</taxon>
        <taxon>asterids</taxon>
        <taxon>campanulids</taxon>
        <taxon>Asterales</taxon>
        <taxon>Asteraceae</taxon>
        <taxon>Asteroideae</taxon>
        <taxon>Anthemideae</taxon>
        <taxon>Anthemidinae</taxon>
        <taxon>Tanacetum</taxon>
    </lineage>
</organism>
<comment type="caution">
    <text evidence="1">The sequence shown here is derived from an EMBL/GenBank/DDBJ whole genome shotgun (WGS) entry which is preliminary data.</text>
</comment>
<evidence type="ECO:0000313" key="1">
    <source>
        <dbReference type="EMBL" id="GFC91314.1"/>
    </source>
</evidence>
<accession>A0A699S1L9</accession>
<dbReference type="EMBL" id="BKCJ011131008">
    <property type="protein sequence ID" value="GFC91314.1"/>
    <property type="molecule type" value="Genomic_DNA"/>
</dbReference>
<sequence>MLIVMPFHNLELGDSDDPPLRVYIESRFPVNREPIELLTFSPPVGNSPKGVPVVVYRLL</sequence>
<proteinExistence type="predicted"/>
<dbReference type="AlphaFoldDB" id="A0A699S1L9"/>
<gene>
    <name evidence="1" type="ORF">Tci_863284</name>
</gene>
<reference evidence="1" key="1">
    <citation type="journal article" date="2019" name="Sci. Rep.">
        <title>Draft genome of Tanacetum cinerariifolium, the natural source of mosquito coil.</title>
        <authorList>
            <person name="Yamashiro T."/>
            <person name="Shiraishi A."/>
            <person name="Satake H."/>
            <person name="Nakayama K."/>
        </authorList>
    </citation>
    <scope>NUCLEOTIDE SEQUENCE</scope>
</reference>